<gene>
    <name evidence="2" type="ORF">ODALV1_LOCUS23404</name>
</gene>
<sequence>MVTKNDYMLFCVPRKGFHCLYSRRRRSHNDLLWVHATGSLKSTSHISDSSISFFTTSYASSAQHVHGIRIFVVVQKFLRRRRFCPLEANYKQHLLFFPPSFATIVICGLSFQGEFCFWCCLVFLLC</sequence>
<evidence type="ECO:0000256" key="1">
    <source>
        <dbReference type="SAM" id="Phobius"/>
    </source>
</evidence>
<evidence type="ECO:0000313" key="3">
    <source>
        <dbReference type="Proteomes" id="UP001642540"/>
    </source>
</evidence>
<keyword evidence="3" id="KW-1185">Reference proteome</keyword>
<accession>A0ABP1RKX2</accession>
<evidence type="ECO:0000313" key="2">
    <source>
        <dbReference type="EMBL" id="CAL8129702.1"/>
    </source>
</evidence>
<proteinExistence type="predicted"/>
<reference evidence="2 3" key="1">
    <citation type="submission" date="2024-08" db="EMBL/GenBank/DDBJ databases">
        <authorList>
            <person name="Cucini C."/>
            <person name="Frati F."/>
        </authorList>
    </citation>
    <scope>NUCLEOTIDE SEQUENCE [LARGE SCALE GENOMIC DNA]</scope>
</reference>
<organism evidence="2 3">
    <name type="scientific">Orchesella dallaii</name>
    <dbReference type="NCBI Taxonomy" id="48710"/>
    <lineage>
        <taxon>Eukaryota</taxon>
        <taxon>Metazoa</taxon>
        <taxon>Ecdysozoa</taxon>
        <taxon>Arthropoda</taxon>
        <taxon>Hexapoda</taxon>
        <taxon>Collembola</taxon>
        <taxon>Entomobryomorpha</taxon>
        <taxon>Entomobryoidea</taxon>
        <taxon>Orchesellidae</taxon>
        <taxon>Orchesellinae</taxon>
        <taxon>Orchesella</taxon>
    </lineage>
</organism>
<name>A0ABP1RKX2_9HEXA</name>
<keyword evidence="1" id="KW-0472">Membrane</keyword>
<feature type="transmembrane region" description="Helical" evidence="1">
    <location>
        <begin position="101"/>
        <end position="125"/>
    </location>
</feature>
<dbReference type="EMBL" id="CAXLJM020000078">
    <property type="protein sequence ID" value="CAL8129702.1"/>
    <property type="molecule type" value="Genomic_DNA"/>
</dbReference>
<keyword evidence="1" id="KW-1133">Transmembrane helix</keyword>
<evidence type="ECO:0008006" key="4">
    <source>
        <dbReference type="Google" id="ProtNLM"/>
    </source>
</evidence>
<dbReference type="Proteomes" id="UP001642540">
    <property type="component" value="Unassembled WGS sequence"/>
</dbReference>
<keyword evidence="1" id="KW-0812">Transmembrane</keyword>
<comment type="caution">
    <text evidence="2">The sequence shown here is derived from an EMBL/GenBank/DDBJ whole genome shotgun (WGS) entry which is preliminary data.</text>
</comment>
<protein>
    <recommendedName>
        <fullName evidence="4">Transmembrane protein</fullName>
    </recommendedName>
</protein>